<comment type="caution">
    <text evidence="2">The sequence shown here is derived from an EMBL/GenBank/DDBJ whole genome shotgun (WGS) entry which is preliminary data.</text>
</comment>
<feature type="region of interest" description="Disordered" evidence="1">
    <location>
        <begin position="42"/>
        <end position="79"/>
    </location>
</feature>
<accession>A0AAV4AVU1</accession>
<organism evidence="2 3">
    <name type="scientific">Plakobranchus ocellatus</name>
    <dbReference type="NCBI Taxonomy" id="259542"/>
    <lineage>
        <taxon>Eukaryota</taxon>
        <taxon>Metazoa</taxon>
        <taxon>Spiralia</taxon>
        <taxon>Lophotrochozoa</taxon>
        <taxon>Mollusca</taxon>
        <taxon>Gastropoda</taxon>
        <taxon>Heterobranchia</taxon>
        <taxon>Euthyneura</taxon>
        <taxon>Panpulmonata</taxon>
        <taxon>Sacoglossa</taxon>
        <taxon>Placobranchoidea</taxon>
        <taxon>Plakobranchidae</taxon>
        <taxon>Plakobranchus</taxon>
    </lineage>
</organism>
<dbReference type="EMBL" id="BLXT01004214">
    <property type="protein sequence ID" value="GFO11057.1"/>
    <property type="molecule type" value="Genomic_DNA"/>
</dbReference>
<evidence type="ECO:0000256" key="1">
    <source>
        <dbReference type="SAM" id="MobiDB-lite"/>
    </source>
</evidence>
<keyword evidence="3" id="KW-1185">Reference proteome</keyword>
<dbReference type="Proteomes" id="UP000735302">
    <property type="component" value="Unassembled WGS sequence"/>
</dbReference>
<protein>
    <submittedName>
        <fullName evidence="2">Uncharacterized protein</fullName>
    </submittedName>
</protein>
<proteinExistence type="predicted"/>
<reference evidence="2 3" key="1">
    <citation type="journal article" date="2021" name="Elife">
        <title>Chloroplast acquisition without the gene transfer in kleptoplastic sea slugs, Plakobranchus ocellatus.</title>
        <authorList>
            <person name="Maeda T."/>
            <person name="Takahashi S."/>
            <person name="Yoshida T."/>
            <person name="Shimamura S."/>
            <person name="Takaki Y."/>
            <person name="Nagai Y."/>
            <person name="Toyoda A."/>
            <person name="Suzuki Y."/>
            <person name="Arimoto A."/>
            <person name="Ishii H."/>
            <person name="Satoh N."/>
            <person name="Nishiyama T."/>
            <person name="Hasebe M."/>
            <person name="Maruyama T."/>
            <person name="Minagawa J."/>
            <person name="Obokata J."/>
            <person name="Shigenobu S."/>
        </authorList>
    </citation>
    <scope>NUCLEOTIDE SEQUENCE [LARGE SCALE GENOMIC DNA]</scope>
</reference>
<gene>
    <name evidence="2" type="ORF">PoB_003756200</name>
</gene>
<evidence type="ECO:0000313" key="3">
    <source>
        <dbReference type="Proteomes" id="UP000735302"/>
    </source>
</evidence>
<name>A0AAV4AVU1_9GAST</name>
<sequence length="123" mass="13296">MLPICVRSWWHSGKRTRTETSMDTFIAGLNPATNALALEASSPQQGDFRLLGPPSGQGTGSGTRTRNRRAPADLRAGSLATVPPTLANLPGTHISCRHRFALKTCQWVSSPIASVKRKWMGLT</sequence>
<evidence type="ECO:0000313" key="2">
    <source>
        <dbReference type="EMBL" id="GFO11057.1"/>
    </source>
</evidence>
<dbReference type="AlphaFoldDB" id="A0AAV4AVU1"/>